<reference evidence="4" key="2">
    <citation type="journal article" date="2021" name="PeerJ">
        <title>Extensive microbial diversity within the chicken gut microbiome revealed by metagenomics and culture.</title>
        <authorList>
            <person name="Gilroy R."/>
            <person name="Ravi A."/>
            <person name="Getino M."/>
            <person name="Pursley I."/>
            <person name="Horton D.L."/>
            <person name="Alikhan N.F."/>
            <person name="Baker D."/>
            <person name="Gharbi K."/>
            <person name="Hall N."/>
            <person name="Watson M."/>
            <person name="Adriaenssens E.M."/>
            <person name="Foster-Nyarko E."/>
            <person name="Jarju S."/>
            <person name="Secka A."/>
            <person name="Antonio M."/>
            <person name="Oren A."/>
            <person name="Chaudhuri R.R."/>
            <person name="La Ragione R."/>
            <person name="Hildebrand F."/>
            <person name="Pallen M.J."/>
        </authorList>
    </citation>
    <scope>NUCLEOTIDE SEQUENCE</scope>
    <source>
        <strain evidence="4">ChiW17-6978</strain>
    </source>
</reference>
<feature type="domain" description="FAD/NAD(P)-binding" evidence="3">
    <location>
        <begin position="180"/>
        <end position="267"/>
    </location>
</feature>
<keyword evidence="2" id="KW-0560">Oxidoreductase</keyword>
<dbReference type="PRINTS" id="PR00469">
    <property type="entry name" value="PNDRDTASEII"/>
</dbReference>
<dbReference type="Proteomes" id="UP000886758">
    <property type="component" value="Unassembled WGS sequence"/>
</dbReference>
<evidence type="ECO:0000313" key="4">
    <source>
        <dbReference type="EMBL" id="HIT49909.1"/>
    </source>
</evidence>
<dbReference type="InterPro" id="IPR023753">
    <property type="entry name" value="FAD/NAD-binding_dom"/>
</dbReference>
<dbReference type="Pfam" id="PF07992">
    <property type="entry name" value="Pyr_redox_2"/>
    <property type="match status" value="2"/>
</dbReference>
<evidence type="ECO:0000256" key="1">
    <source>
        <dbReference type="ARBA" id="ARBA00022630"/>
    </source>
</evidence>
<dbReference type="SUPFAM" id="SSF51905">
    <property type="entry name" value="FAD/NAD(P)-binding domain"/>
    <property type="match status" value="1"/>
</dbReference>
<dbReference type="AlphaFoldDB" id="A0A9D1KK32"/>
<dbReference type="PRINTS" id="PR00368">
    <property type="entry name" value="FADPNR"/>
</dbReference>
<dbReference type="EMBL" id="DVLF01000084">
    <property type="protein sequence ID" value="HIT49909.1"/>
    <property type="molecule type" value="Genomic_DNA"/>
</dbReference>
<name>A0A9D1KK32_9MOLU</name>
<organism evidence="4 5">
    <name type="scientific">Candidatus Pelethenecus faecipullorum</name>
    <dbReference type="NCBI Taxonomy" id="2840900"/>
    <lineage>
        <taxon>Bacteria</taxon>
        <taxon>Bacillati</taxon>
        <taxon>Mycoplasmatota</taxon>
        <taxon>Mollicutes</taxon>
        <taxon>Candidatus Pelethenecus</taxon>
    </lineage>
</organism>
<dbReference type="Gene3D" id="3.50.50.60">
    <property type="entry name" value="FAD/NAD(P)-binding domain"/>
    <property type="match status" value="2"/>
</dbReference>
<feature type="domain" description="FAD/NAD(P)-binding" evidence="3">
    <location>
        <begin position="3"/>
        <end position="145"/>
    </location>
</feature>
<gene>
    <name evidence="4" type="ORF">IAD46_02670</name>
</gene>
<evidence type="ECO:0000256" key="2">
    <source>
        <dbReference type="ARBA" id="ARBA00023002"/>
    </source>
</evidence>
<dbReference type="InterPro" id="IPR036188">
    <property type="entry name" value="FAD/NAD-bd_sf"/>
</dbReference>
<keyword evidence="1" id="KW-0285">Flavoprotein</keyword>
<dbReference type="InterPro" id="IPR050097">
    <property type="entry name" value="Ferredoxin-NADP_redctase_2"/>
</dbReference>
<comment type="caution">
    <text evidence="4">The sequence shown here is derived from an EMBL/GenBank/DDBJ whole genome shotgun (WGS) entry which is preliminary data.</text>
</comment>
<evidence type="ECO:0000313" key="5">
    <source>
        <dbReference type="Proteomes" id="UP000886758"/>
    </source>
</evidence>
<protein>
    <submittedName>
        <fullName evidence="4">NAD(P)/FAD-dependent oxidoreductase</fullName>
    </submittedName>
</protein>
<dbReference type="PANTHER" id="PTHR48105">
    <property type="entry name" value="THIOREDOXIN REDUCTASE 1-RELATED-RELATED"/>
    <property type="match status" value="1"/>
</dbReference>
<reference evidence="4" key="1">
    <citation type="submission" date="2020-10" db="EMBL/GenBank/DDBJ databases">
        <authorList>
            <person name="Gilroy R."/>
        </authorList>
    </citation>
    <scope>NUCLEOTIDE SEQUENCE</scope>
    <source>
        <strain evidence="4">ChiW17-6978</strain>
    </source>
</reference>
<accession>A0A9D1KK32</accession>
<sequence>MLDAVIIGAGPSGISCAIYLKRYGYRVLVVAKDEGALAKAHQIENYYGIPSISGKELFWRGVEQAKKLGIEVRMEEVVNLEKDTVFTVTTTSTPIRAKTVLIATGTSRNSFALGKKLEGKGVSYCATCDGFFYKKKKVALIGNGPYMQHELAVLENIVSDIAVFTDGKPLEVSLDDSVIVHEEKILALIGDDHLEGIQTEKGIYPVDGCFVALGSANGFTLAMHLGLAFSGNTLSVNEKKETNIKGLYAAGDTIGGLLQVSKAVADGAVAATSMAQYLKEFKEDTC</sequence>
<proteinExistence type="predicted"/>
<dbReference type="GO" id="GO:0016491">
    <property type="term" value="F:oxidoreductase activity"/>
    <property type="evidence" value="ECO:0007669"/>
    <property type="project" value="UniProtKB-KW"/>
</dbReference>
<evidence type="ECO:0000259" key="3">
    <source>
        <dbReference type="Pfam" id="PF07992"/>
    </source>
</evidence>